<accession>A0ABV4IC56</accession>
<dbReference type="RefSeq" id="WP_219162923.1">
    <property type="nucleotide sequence ID" value="NZ_DAMCKS010000006.1"/>
</dbReference>
<gene>
    <name evidence="6" type="ORF">ACBP88_02825</name>
</gene>
<dbReference type="InterPro" id="IPR051455">
    <property type="entry name" value="Bact_solute-bind_prot3"/>
</dbReference>
<protein>
    <submittedName>
        <fullName evidence="6">Transporter substrate-binding domain-containing protein</fullName>
    </submittedName>
</protein>
<dbReference type="Proteomes" id="UP001567350">
    <property type="component" value="Unassembled WGS sequence"/>
</dbReference>
<evidence type="ECO:0000313" key="6">
    <source>
        <dbReference type="EMBL" id="MEZ2738400.1"/>
    </source>
</evidence>
<evidence type="ECO:0000256" key="2">
    <source>
        <dbReference type="ARBA" id="ARBA00022448"/>
    </source>
</evidence>
<dbReference type="PANTHER" id="PTHR30085:SF2">
    <property type="entry name" value="GLUTAMATE_ASPARTATE IMPORT SOLUTE-BINDING PROTEIN"/>
    <property type="match status" value="1"/>
</dbReference>
<dbReference type="Pfam" id="PF00497">
    <property type="entry name" value="SBP_bac_3"/>
    <property type="match status" value="1"/>
</dbReference>
<evidence type="ECO:0000256" key="3">
    <source>
        <dbReference type="ARBA" id="ARBA00022729"/>
    </source>
</evidence>
<feature type="signal peptide" evidence="4">
    <location>
        <begin position="1"/>
        <end position="23"/>
    </location>
</feature>
<comment type="caution">
    <text evidence="6">The sequence shown here is derived from an EMBL/GenBank/DDBJ whole genome shotgun (WGS) entry which is preliminary data.</text>
</comment>
<dbReference type="EMBL" id="JBGJLR010000002">
    <property type="protein sequence ID" value="MEZ2738400.1"/>
    <property type="molecule type" value="Genomic_DNA"/>
</dbReference>
<proteinExistence type="inferred from homology"/>
<keyword evidence="3 4" id="KW-0732">Signal</keyword>
<dbReference type="CDD" id="cd13688">
    <property type="entry name" value="PBP2_GltI_DEBP"/>
    <property type="match status" value="1"/>
</dbReference>
<reference evidence="6 7" key="1">
    <citation type="submission" date="2024-08" db="EMBL/GenBank/DDBJ databases">
        <authorList>
            <person name="Feng Z."/>
            <person name="Ronholm J."/>
        </authorList>
    </citation>
    <scope>NUCLEOTIDE SEQUENCE [LARGE SCALE GENOMIC DNA]</scope>
    <source>
        <strain evidence="6 7">4-AB0-8</strain>
    </source>
</reference>
<dbReference type="PANTHER" id="PTHR30085">
    <property type="entry name" value="AMINO ACID ABC TRANSPORTER PERMEASE"/>
    <property type="match status" value="1"/>
</dbReference>
<sequence length="298" mass="32432">MTKFSTRWSLACVALASAFSVHAQTGSTLEKIQQQGKVTIGVRESSAPMAYALGSHAQFVGYHVELCEKVLARIVPQAKIEYMAMTAQNTLPLVQNGTVDMGCGPTTNNLSRQKQVSFAVTTYVSEVRMAVRADSPITSFKQLDGKTVAASAGTTAVQLLRKFSKDHNVNLPTQLGKDHFESFMMLEAGRAEAFVLDDNLLAGVIANSKDPQGYKIVGEVLGSEPIALLFRKDDPSFKKAVDDALVSMMKSGEVAQIYDKWFVQPIPPKNMSLNLPMGDTLKQLLQAPNDKPLEAYSL</sequence>
<comment type="similarity">
    <text evidence="1">Belongs to the bacterial solute-binding protein 3 family.</text>
</comment>
<keyword evidence="7" id="KW-1185">Reference proteome</keyword>
<evidence type="ECO:0000259" key="5">
    <source>
        <dbReference type="SMART" id="SM00062"/>
    </source>
</evidence>
<feature type="chain" id="PRO_5045336103" evidence="4">
    <location>
        <begin position="24"/>
        <end position="298"/>
    </location>
</feature>
<feature type="domain" description="Solute-binding protein family 3/N-terminal" evidence="5">
    <location>
        <begin position="37"/>
        <end position="265"/>
    </location>
</feature>
<organism evidence="6 7">
    <name type="scientific">Comamonas jiangduensis</name>
    <dbReference type="NCBI Taxonomy" id="1194168"/>
    <lineage>
        <taxon>Bacteria</taxon>
        <taxon>Pseudomonadati</taxon>
        <taxon>Pseudomonadota</taxon>
        <taxon>Betaproteobacteria</taxon>
        <taxon>Burkholderiales</taxon>
        <taxon>Comamonadaceae</taxon>
        <taxon>Comamonas</taxon>
    </lineage>
</organism>
<evidence type="ECO:0000313" key="7">
    <source>
        <dbReference type="Proteomes" id="UP001567350"/>
    </source>
</evidence>
<evidence type="ECO:0000256" key="1">
    <source>
        <dbReference type="ARBA" id="ARBA00010333"/>
    </source>
</evidence>
<dbReference type="InterPro" id="IPR001638">
    <property type="entry name" value="Solute-binding_3/MltF_N"/>
</dbReference>
<dbReference type="SMART" id="SM00062">
    <property type="entry name" value="PBPb"/>
    <property type="match status" value="1"/>
</dbReference>
<name>A0ABV4IC56_9BURK</name>
<evidence type="ECO:0000256" key="4">
    <source>
        <dbReference type="SAM" id="SignalP"/>
    </source>
</evidence>
<keyword evidence="2" id="KW-0813">Transport</keyword>